<organism evidence="1 2">
    <name type="scientific">Guyanagaster necrorhizus</name>
    <dbReference type="NCBI Taxonomy" id="856835"/>
    <lineage>
        <taxon>Eukaryota</taxon>
        <taxon>Fungi</taxon>
        <taxon>Dikarya</taxon>
        <taxon>Basidiomycota</taxon>
        <taxon>Agaricomycotina</taxon>
        <taxon>Agaricomycetes</taxon>
        <taxon>Agaricomycetidae</taxon>
        <taxon>Agaricales</taxon>
        <taxon>Marasmiineae</taxon>
        <taxon>Physalacriaceae</taxon>
        <taxon>Guyanagaster</taxon>
    </lineage>
</organism>
<dbReference type="GeneID" id="66100377"/>
<evidence type="ECO:0000313" key="1">
    <source>
        <dbReference type="EMBL" id="KAG7439682.1"/>
    </source>
</evidence>
<comment type="caution">
    <text evidence="1">The sequence shown here is derived from an EMBL/GenBank/DDBJ whole genome shotgun (WGS) entry which is preliminary data.</text>
</comment>
<evidence type="ECO:0000313" key="2">
    <source>
        <dbReference type="Proteomes" id="UP000812287"/>
    </source>
</evidence>
<accession>A0A9P7VFL7</accession>
<protein>
    <submittedName>
        <fullName evidence="1">Uncharacterized protein</fullName>
    </submittedName>
</protein>
<dbReference type="EMBL" id="MU250587">
    <property type="protein sequence ID" value="KAG7439682.1"/>
    <property type="molecule type" value="Genomic_DNA"/>
</dbReference>
<gene>
    <name evidence="1" type="ORF">BT62DRAFT_1013650</name>
</gene>
<name>A0A9P7VFL7_9AGAR</name>
<dbReference type="RefSeq" id="XP_043033182.1">
    <property type="nucleotide sequence ID" value="XM_043178090.1"/>
</dbReference>
<proteinExistence type="predicted"/>
<dbReference type="Proteomes" id="UP000812287">
    <property type="component" value="Unassembled WGS sequence"/>
</dbReference>
<keyword evidence="2" id="KW-1185">Reference proteome</keyword>
<sequence length="217" mass="25576">MTSPEDEPLFSSQTSGKPRPRLVYITTWCMYDKISLPSSYLLDWPATRISDTERTDLFPRFRQELVFVVFSFGGPRTVHRLVKRIPVRDMASDPVAQHQPRFTRPPQRIKKFPVFTCAEQTSVLTKAMVNAVPENGRRKRRFRQVFILVTLVPVHPLVKQPRDRPSVKFCDRSWRRLEMHLMLLLDRVMERGGVRMKSSRESQDRMVTRWSGRTLYL</sequence>
<reference evidence="1" key="1">
    <citation type="submission" date="2020-11" db="EMBL/GenBank/DDBJ databases">
        <title>Adaptations for nitrogen fixation in a non-lichenized fungal sporocarp promotes dispersal by wood-feeding termites.</title>
        <authorList>
            <consortium name="DOE Joint Genome Institute"/>
            <person name="Koch R.A."/>
            <person name="Yoon G."/>
            <person name="Arayal U."/>
            <person name="Lail K."/>
            <person name="Amirebrahimi M."/>
            <person name="Labutti K."/>
            <person name="Lipzen A."/>
            <person name="Riley R."/>
            <person name="Barry K."/>
            <person name="Henrissat B."/>
            <person name="Grigoriev I.V."/>
            <person name="Herr J.R."/>
            <person name="Aime M.C."/>
        </authorList>
    </citation>
    <scope>NUCLEOTIDE SEQUENCE</scope>
    <source>
        <strain evidence="1">MCA 3950</strain>
    </source>
</reference>
<dbReference type="AlphaFoldDB" id="A0A9P7VFL7"/>